<dbReference type="InterPro" id="IPR001806">
    <property type="entry name" value="Small_GTPase"/>
</dbReference>
<comment type="subcellular location">
    <subcellularLocation>
        <location evidence="1">Membrane</location>
    </subcellularLocation>
</comment>
<dbReference type="SMART" id="SM00176">
    <property type="entry name" value="RAN"/>
    <property type="match status" value="1"/>
</dbReference>
<dbReference type="PRINTS" id="PR00449">
    <property type="entry name" value="RASTRNSFRMNG"/>
</dbReference>
<dbReference type="PANTHER" id="PTHR47979">
    <property type="entry name" value="DRAB11-RELATED"/>
    <property type="match status" value="1"/>
</dbReference>
<dbReference type="EMBL" id="JARGDH010000002">
    <property type="protein sequence ID" value="KAL0275541.1"/>
    <property type="molecule type" value="Genomic_DNA"/>
</dbReference>
<accession>A0AAW2I194</accession>
<dbReference type="NCBIfam" id="TIGR00231">
    <property type="entry name" value="small_GTP"/>
    <property type="match status" value="1"/>
</dbReference>
<evidence type="ECO:0000256" key="1">
    <source>
        <dbReference type="ARBA" id="ARBA00004370"/>
    </source>
</evidence>
<dbReference type="InterPro" id="IPR050209">
    <property type="entry name" value="Rab_GTPases_membrane_traffic"/>
</dbReference>
<gene>
    <name evidence="6" type="ORF">PYX00_003361</name>
</gene>
<feature type="region of interest" description="Disordered" evidence="5">
    <location>
        <begin position="183"/>
        <end position="202"/>
    </location>
</feature>
<evidence type="ECO:0000256" key="4">
    <source>
        <dbReference type="ARBA" id="ARBA00023136"/>
    </source>
</evidence>
<dbReference type="GO" id="GO:0005525">
    <property type="term" value="F:GTP binding"/>
    <property type="evidence" value="ECO:0007669"/>
    <property type="project" value="InterPro"/>
</dbReference>
<dbReference type="InterPro" id="IPR005225">
    <property type="entry name" value="Small_GTP-bd"/>
</dbReference>
<evidence type="ECO:0000256" key="5">
    <source>
        <dbReference type="SAM" id="MobiDB-lite"/>
    </source>
</evidence>
<comment type="similarity">
    <text evidence="2">Belongs to the small GTPase superfamily. Rab family.</text>
</comment>
<dbReference type="SMART" id="SM00174">
    <property type="entry name" value="RHO"/>
    <property type="match status" value="1"/>
</dbReference>
<sequence length="228" mass="25339">MSESYDFLFKFLVFGSAGCGKSCLAHQFIKHEFKEDSSHTIGVDFGSKIVSIGGKCVKLQIWDTAGQERFRSVATRYYRGAAGALLVYDITSRDTFNELSTWLTDARTMASPNIVILLVGNKKDLDSQREVTFLEASKFAQENELMFLETSAKTGECVEEAFLKCSRSILAKIEIGELDPERMGSGIQYGDTRPMHLNRDGHSPRQPDCLCLNFDNTADSPAVDAHAQ</sequence>
<dbReference type="SMART" id="SM00173">
    <property type="entry name" value="RAS"/>
    <property type="match status" value="1"/>
</dbReference>
<dbReference type="Pfam" id="PF00071">
    <property type="entry name" value="Ras"/>
    <property type="match status" value="1"/>
</dbReference>
<dbReference type="AlphaFoldDB" id="A0AAW2I194"/>
<dbReference type="PROSITE" id="PS51419">
    <property type="entry name" value="RAB"/>
    <property type="match status" value="1"/>
</dbReference>
<dbReference type="GO" id="GO:0016020">
    <property type="term" value="C:membrane"/>
    <property type="evidence" value="ECO:0007669"/>
    <property type="project" value="UniProtKB-SubCell"/>
</dbReference>
<evidence type="ECO:0000256" key="3">
    <source>
        <dbReference type="ARBA" id="ARBA00022741"/>
    </source>
</evidence>
<evidence type="ECO:0000313" key="6">
    <source>
        <dbReference type="EMBL" id="KAL0275541.1"/>
    </source>
</evidence>
<organism evidence="6">
    <name type="scientific">Menopon gallinae</name>
    <name type="common">poultry shaft louse</name>
    <dbReference type="NCBI Taxonomy" id="328185"/>
    <lineage>
        <taxon>Eukaryota</taxon>
        <taxon>Metazoa</taxon>
        <taxon>Ecdysozoa</taxon>
        <taxon>Arthropoda</taxon>
        <taxon>Hexapoda</taxon>
        <taxon>Insecta</taxon>
        <taxon>Pterygota</taxon>
        <taxon>Neoptera</taxon>
        <taxon>Paraneoptera</taxon>
        <taxon>Psocodea</taxon>
        <taxon>Troctomorpha</taxon>
        <taxon>Phthiraptera</taxon>
        <taxon>Amblycera</taxon>
        <taxon>Menoponidae</taxon>
        <taxon>Menopon</taxon>
    </lineage>
</organism>
<reference evidence="6" key="1">
    <citation type="journal article" date="2024" name="Gigascience">
        <title>Chromosome-level genome of the poultry shaft louse Menopon gallinae provides insight into the host-switching and adaptive evolution of parasitic lice.</title>
        <authorList>
            <person name="Xu Y."/>
            <person name="Ma L."/>
            <person name="Liu S."/>
            <person name="Liang Y."/>
            <person name="Liu Q."/>
            <person name="He Z."/>
            <person name="Tian L."/>
            <person name="Duan Y."/>
            <person name="Cai W."/>
            <person name="Li H."/>
            <person name="Song F."/>
        </authorList>
    </citation>
    <scope>NUCLEOTIDE SEQUENCE</scope>
    <source>
        <strain evidence="6">Cailab_2023a</strain>
    </source>
</reference>
<feature type="compositionally biased region" description="Basic and acidic residues" evidence="5">
    <location>
        <begin position="193"/>
        <end position="202"/>
    </location>
</feature>
<dbReference type="FunFam" id="3.40.50.300:FF:001193">
    <property type="entry name" value="Rab family, other"/>
    <property type="match status" value="1"/>
</dbReference>
<comment type="caution">
    <text evidence="6">The sequence shown here is derived from an EMBL/GenBank/DDBJ whole genome shotgun (WGS) entry which is preliminary data.</text>
</comment>
<dbReference type="InterPro" id="IPR027417">
    <property type="entry name" value="P-loop_NTPase"/>
</dbReference>
<keyword evidence="4" id="KW-0472">Membrane</keyword>
<dbReference type="GO" id="GO:0003924">
    <property type="term" value="F:GTPase activity"/>
    <property type="evidence" value="ECO:0007669"/>
    <property type="project" value="InterPro"/>
</dbReference>
<proteinExistence type="inferred from homology"/>
<keyword evidence="3" id="KW-0547">Nucleotide-binding</keyword>
<dbReference type="SMART" id="SM00175">
    <property type="entry name" value="RAB"/>
    <property type="match status" value="1"/>
</dbReference>
<evidence type="ECO:0008006" key="7">
    <source>
        <dbReference type="Google" id="ProtNLM"/>
    </source>
</evidence>
<dbReference type="PROSITE" id="PS51421">
    <property type="entry name" value="RAS"/>
    <property type="match status" value="1"/>
</dbReference>
<evidence type="ECO:0000256" key="2">
    <source>
        <dbReference type="ARBA" id="ARBA00006270"/>
    </source>
</evidence>
<name>A0AAW2I194_9NEOP</name>
<dbReference type="SUPFAM" id="SSF52540">
    <property type="entry name" value="P-loop containing nucleoside triphosphate hydrolases"/>
    <property type="match status" value="1"/>
</dbReference>
<dbReference type="Gene3D" id="3.40.50.300">
    <property type="entry name" value="P-loop containing nucleotide triphosphate hydrolases"/>
    <property type="match status" value="1"/>
</dbReference>
<protein>
    <recommendedName>
        <fullName evidence="7">Ras-related protein Rab-4B</fullName>
    </recommendedName>
</protein>